<keyword evidence="3 4" id="KW-0460">Magnesium</keyword>
<evidence type="ECO:0000256" key="4">
    <source>
        <dbReference type="RuleBase" id="RU366034"/>
    </source>
</evidence>
<name>A0A8H3FRD2_9LECA</name>
<comment type="caution">
    <text evidence="5">The sequence shown here is derived from an EMBL/GenBank/DDBJ whole genome shotgun (WGS) entry which is preliminary data.</text>
</comment>
<keyword evidence="6" id="KW-1185">Reference proteome</keyword>
<dbReference type="OrthoDB" id="6921389at2759"/>
<dbReference type="InterPro" id="IPR034686">
    <property type="entry name" value="Terpene_cyclase-like_2"/>
</dbReference>
<reference evidence="5" key="1">
    <citation type="submission" date="2021-03" db="EMBL/GenBank/DDBJ databases">
        <authorList>
            <person name="Tagirdzhanova G."/>
        </authorList>
    </citation>
    <scope>NUCLEOTIDE SEQUENCE</scope>
</reference>
<dbReference type="GO" id="GO:0008299">
    <property type="term" value="P:isoprenoid biosynthetic process"/>
    <property type="evidence" value="ECO:0007669"/>
    <property type="project" value="UniProtKB-ARBA"/>
</dbReference>
<dbReference type="Gene3D" id="1.10.600.10">
    <property type="entry name" value="Farnesyl Diphosphate Synthase"/>
    <property type="match status" value="1"/>
</dbReference>
<proteinExistence type="inferred from homology"/>
<dbReference type="EMBL" id="CAJPDQ010000033">
    <property type="protein sequence ID" value="CAF9929742.1"/>
    <property type="molecule type" value="Genomic_DNA"/>
</dbReference>
<comment type="similarity">
    <text evidence="2 4">Belongs to the terpene synthase family.</text>
</comment>
<protein>
    <recommendedName>
        <fullName evidence="4">Terpene synthase</fullName>
        <ecNumber evidence="4">4.2.3.-</ecNumber>
    </recommendedName>
</protein>
<dbReference type="PANTHER" id="PTHR35201">
    <property type="entry name" value="TERPENE SYNTHASE"/>
    <property type="match status" value="1"/>
</dbReference>
<accession>A0A8H3FRD2</accession>
<dbReference type="GO" id="GO:0046872">
    <property type="term" value="F:metal ion binding"/>
    <property type="evidence" value="ECO:0007669"/>
    <property type="project" value="UniProtKB-KW"/>
</dbReference>
<gene>
    <name evidence="5" type="ORF">GOMPHAMPRED_005471</name>
</gene>
<evidence type="ECO:0000256" key="2">
    <source>
        <dbReference type="ARBA" id="ARBA00006333"/>
    </source>
</evidence>
<evidence type="ECO:0000256" key="3">
    <source>
        <dbReference type="ARBA" id="ARBA00022842"/>
    </source>
</evidence>
<dbReference type="AlphaFoldDB" id="A0A8H3FRD2"/>
<dbReference type="Pfam" id="PF19086">
    <property type="entry name" value="Terpene_syn_C_2"/>
    <property type="match status" value="1"/>
</dbReference>
<dbReference type="GO" id="GO:0010333">
    <property type="term" value="F:terpene synthase activity"/>
    <property type="evidence" value="ECO:0007669"/>
    <property type="project" value="InterPro"/>
</dbReference>
<organism evidence="5 6">
    <name type="scientific">Gomphillus americanus</name>
    <dbReference type="NCBI Taxonomy" id="1940652"/>
    <lineage>
        <taxon>Eukaryota</taxon>
        <taxon>Fungi</taxon>
        <taxon>Dikarya</taxon>
        <taxon>Ascomycota</taxon>
        <taxon>Pezizomycotina</taxon>
        <taxon>Lecanoromycetes</taxon>
        <taxon>OSLEUM clade</taxon>
        <taxon>Ostropomycetidae</taxon>
        <taxon>Ostropales</taxon>
        <taxon>Graphidaceae</taxon>
        <taxon>Gomphilloideae</taxon>
        <taxon>Gomphillus</taxon>
    </lineage>
</organism>
<evidence type="ECO:0000313" key="5">
    <source>
        <dbReference type="EMBL" id="CAF9929742.1"/>
    </source>
</evidence>
<dbReference type="EC" id="4.2.3.-" evidence="4"/>
<keyword evidence="4" id="KW-0456">Lyase</keyword>
<dbReference type="InterPro" id="IPR008949">
    <property type="entry name" value="Isoprenoid_synthase_dom_sf"/>
</dbReference>
<keyword evidence="4" id="KW-0479">Metal-binding</keyword>
<dbReference type="Proteomes" id="UP000664169">
    <property type="component" value="Unassembled WGS sequence"/>
</dbReference>
<dbReference type="SUPFAM" id="SSF48576">
    <property type="entry name" value="Terpenoid synthases"/>
    <property type="match status" value="1"/>
</dbReference>
<evidence type="ECO:0000256" key="1">
    <source>
        <dbReference type="ARBA" id="ARBA00001946"/>
    </source>
</evidence>
<sequence>MDFIHSELVDPATFDSEGLCEGINLRKHFDTASEAIGALRAQRDWSKTVAPLKDFHGGLGPRFSFVCLTLPECLPDRLEIVSYANEYAFLYDDVMEHIESTEHEEATAGLVDVFDENHEKDDFNAPEIGAKQLRQQILTEMMAIDKERAIISMKAWLTFIQLASSRDRSEPFRSFEEYLLYRIIDVGEIYWFGAVTFGMAFTIPDNEMELCKQLTRPAFAAISLTNDLYSWEKEYKEAQHNGMPHVVNAIWVLTNELSVSDSKAKEICRVKIKQYVSEYRNILREVGCNETISTDLKRYVEALQYSISGHLVWSIYCPRLGYQTSRERSLPRGSQDTCDTDELMYEI</sequence>
<evidence type="ECO:0000313" key="6">
    <source>
        <dbReference type="Proteomes" id="UP000664169"/>
    </source>
</evidence>
<comment type="cofactor">
    <cofactor evidence="1 4">
        <name>Mg(2+)</name>
        <dbReference type="ChEBI" id="CHEBI:18420"/>
    </cofactor>
</comment>
<dbReference type="PANTHER" id="PTHR35201:SF4">
    <property type="entry name" value="BETA-PINACENE SYNTHASE-RELATED"/>
    <property type="match status" value="1"/>
</dbReference>